<protein>
    <submittedName>
        <fullName evidence="2">Uncharacterized protein</fullName>
    </submittedName>
</protein>
<reference evidence="2" key="1">
    <citation type="submission" date="2023-06" db="EMBL/GenBank/DDBJ databases">
        <title>Genome-scale phylogeny and comparative genomics of the fungal order Sordariales.</title>
        <authorList>
            <consortium name="Lawrence Berkeley National Laboratory"/>
            <person name="Hensen N."/>
            <person name="Bonometti L."/>
            <person name="Westerberg I."/>
            <person name="Brannstrom I.O."/>
            <person name="Guillou S."/>
            <person name="Cros-Aarteil S."/>
            <person name="Calhoun S."/>
            <person name="Haridas S."/>
            <person name="Kuo A."/>
            <person name="Mondo S."/>
            <person name="Pangilinan J."/>
            <person name="Riley R."/>
            <person name="Labutti K."/>
            <person name="Andreopoulos B."/>
            <person name="Lipzen A."/>
            <person name="Chen C."/>
            <person name="Yanf M."/>
            <person name="Daum C."/>
            <person name="Ng V."/>
            <person name="Clum A."/>
            <person name="Steindorff A."/>
            <person name="Ohm R."/>
            <person name="Martin F."/>
            <person name="Silar P."/>
            <person name="Natvig D."/>
            <person name="Lalanne C."/>
            <person name="Gautier V."/>
            <person name="Ament-Velasquez S.L."/>
            <person name="Kruys A."/>
            <person name="Hutchinson M.I."/>
            <person name="Powell A.J."/>
            <person name="Barry K."/>
            <person name="Miller A.N."/>
            <person name="Grigoriev I.V."/>
            <person name="Debuchy R."/>
            <person name="Gladieux P."/>
            <person name="Thoren M.H."/>
            <person name="Johannesson H."/>
        </authorList>
    </citation>
    <scope>NUCLEOTIDE SEQUENCE</scope>
    <source>
        <strain evidence="2">CBS 540.89</strain>
    </source>
</reference>
<evidence type="ECO:0000313" key="2">
    <source>
        <dbReference type="EMBL" id="KAK0716549.1"/>
    </source>
</evidence>
<accession>A0AA40AIM8</accession>
<evidence type="ECO:0000256" key="1">
    <source>
        <dbReference type="SAM" id="MobiDB-lite"/>
    </source>
</evidence>
<feature type="region of interest" description="Disordered" evidence="1">
    <location>
        <begin position="272"/>
        <end position="297"/>
    </location>
</feature>
<evidence type="ECO:0000313" key="3">
    <source>
        <dbReference type="Proteomes" id="UP001172159"/>
    </source>
</evidence>
<dbReference type="AlphaFoldDB" id="A0AA40AIM8"/>
<gene>
    <name evidence="2" type="ORF">B0T21DRAFT_351989</name>
</gene>
<feature type="region of interest" description="Disordered" evidence="1">
    <location>
        <begin position="102"/>
        <end position="123"/>
    </location>
</feature>
<organism evidence="2 3">
    <name type="scientific">Apiosordaria backusii</name>
    <dbReference type="NCBI Taxonomy" id="314023"/>
    <lineage>
        <taxon>Eukaryota</taxon>
        <taxon>Fungi</taxon>
        <taxon>Dikarya</taxon>
        <taxon>Ascomycota</taxon>
        <taxon>Pezizomycotina</taxon>
        <taxon>Sordariomycetes</taxon>
        <taxon>Sordariomycetidae</taxon>
        <taxon>Sordariales</taxon>
        <taxon>Lasiosphaeriaceae</taxon>
        <taxon>Apiosordaria</taxon>
    </lineage>
</organism>
<feature type="compositionally biased region" description="Basic residues" evidence="1">
    <location>
        <begin position="284"/>
        <end position="293"/>
    </location>
</feature>
<comment type="caution">
    <text evidence="2">The sequence shown here is derived from an EMBL/GenBank/DDBJ whole genome shotgun (WGS) entry which is preliminary data.</text>
</comment>
<keyword evidence="3" id="KW-1185">Reference proteome</keyword>
<sequence length="529" mass="60489">MARSKPGSKSSPKLGSYNVSCKNPKIQDALTRRLRFVEEQHATTFEEALTRRLTELDRARVTKPRKARERIPRPTRRIDVRNIETVETEVLMAKSAQAAGIPPLGAPQAAPQPPVAAPQPAGRPKRTQMDILAIPPAPPGVAPQGAAFARLQPLLGDLSRLPGELRNKIYEDLVPDDMPISRLQRVADNEDDIYGRQGPQFGLDFVTASSAIYEEAMAVFYSRNEIIIYVNFLDPDMRDPIDTLPPVFRHRVRYLTLVWDYSESRDITKGTQEGVRFPPGWTTRRSRQRRGVKRTAPIPADQPFPKGKWFGKVVRHNITVDGDKPHTLNIFSDFPNTRVLCLEAWLPVLRRVQELAIRHLISLNVIRDFLRAGLYLDYSFDVANHGYGHEDDPGDYYHLLPPHGVELQRPRMLPLRSRGEKMLLKPMLEAGALVYTLQQEVFHFDFEGWTLVPGFVVREDAATQQHWRDNCDEMEQLFYEFYHLPQKNWDPDFPSLPYPGGDPFEFPEIQVPRTGKGSRAFRLDPVTFY</sequence>
<name>A0AA40AIM8_9PEZI</name>
<proteinExistence type="predicted"/>
<dbReference type="Proteomes" id="UP001172159">
    <property type="component" value="Unassembled WGS sequence"/>
</dbReference>
<dbReference type="EMBL" id="JAUKTV010000014">
    <property type="protein sequence ID" value="KAK0716549.1"/>
    <property type="molecule type" value="Genomic_DNA"/>
</dbReference>